<keyword evidence="2" id="KW-1185">Reference proteome</keyword>
<reference evidence="1" key="1">
    <citation type="submission" date="2017-10" db="EMBL/GenBank/DDBJ databases">
        <title>Massilia psychrophilum sp. nov., a novel purple-pigmented bacterium isolated from Tianshan glacier, Xinjiang Municipality, China.</title>
        <authorList>
            <person name="Wang H."/>
        </authorList>
    </citation>
    <scope>NUCLEOTIDE SEQUENCE [LARGE SCALE GENOMIC DNA]</scope>
    <source>
        <strain evidence="1">B2</strain>
    </source>
</reference>
<organism evidence="1 2">
    <name type="scientific">Massilia violaceinigra</name>
    <dbReference type="NCBI Taxonomy" id="2045208"/>
    <lineage>
        <taxon>Bacteria</taxon>
        <taxon>Pseudomonadati</taxon>
        <taxon>Pseudomonadota</taxon>
        <taxon>Betaproteobacteria</taxon>
        <taxon>Burkholderiales</taxon>
        <taxon>Oxalobacteraceae</taxon>
        <taxon>Telluria group</taxon>
        <taxon>Massilia</taxon>
    </lineage>
</organism>
<evidence type="ECO:0000313" key="1">
    <source>
        <dbReference type="EMBL" id="ATQ77690.1"/>
    </source>
</evidence>
<dbReference type="AlphaFoldDB" id="A0A2D2DRT2"/>
<name>A0A2D2DRT2_9BURK</name>
<protein>
    <submittedName>
        <fullName evidence="1">Uncharacterized protein</fullName>
    </submittedName>
</protein>
<accession>A0A2D2DRT2</accession>
<sequence>MLFKNDMARELEPTNPILQDIHDDFLNLARDSTATKLKGLEVFENKFVTEKCNLFGRACDAIETLIPSVVTAQDAGGYFGAPEVIADTNHFTVVKPENSDARVHTRLRRFYQEIIAGGTHPPVPADSPSRIRLSGSIPAFAWTNVPGDSFTLSIIASPADCTSSTSDADRVNCTRSLDKLIAHPIAQVGDRRWVPAGPARQKNLAGPADKYTIKEVYKISPSGTGYSEVSLDVFDKNKGQRGALMYESDFVLQEYSALPAQLWTLEKPLCPVINCIVEMEVPMNLDLKRIEEYSPIGTFSNNWDVNSNGFVTVRLQAERTDGEKRFVRLMAVRPKL</sequence>
<dbReference type="Proteomes" id="UP000229897">
    <property type="component" value="Chromosome"/>
</dbReference>
<gene>
    <name evidence="1" type="ORF">CR152_26665</name>
</gene>
<dbReference type="EMBL" id="CP024608">
    <property type="protein sequence ID" value="ATQ77690.1"/>
    <property type="molecule type" value="Genomic_DNA"/>
</dbReference>
<evidence type="ECO:0000313" key="2">
    <source>
        <dbReference type="Proteomes" id="UP000229897"/>
    </source>
</evidence>
<proteinExistence type="predicted"/>
<dbReference type="KEGG" id="mass:CR152_26665"/>